<accession>A0A8J6NPK9</accession>
<gene>
    <name evidence="1" type="ORF">H8E23_13570</name>
</gene>
<evidence type="ECO:0000313" key="1">
    <source>
        <dbReference type="EMBL" id="MBC8362414.1"/>
    </source>
</evidence>
<evidence type="ECO:0000313" key="2">
    <source>
        <dbReference type="Proteomes" id="UP000603434"/>
    </source>
</evidence>
<protein>
    <submittedName>
        <fullName evidence="1">Uncharacterized protein</fullName>
    </submittedName>
</protein>
<feature type="non-terminal residue" evidence="1">
    <location>
        <position position="901"/>
    </location>
</feature>
<sequence>MKKIFLILGTALFLGVVLLSGLGLYLYYHPEQLLPIIERSLSAGTGSSCTIEGLSYSLQPLAIEAKGIHFKPLNRPQTFSIKVRFIRAQMAVEGPWGHRSLILKNMQMNGPYLELFSGQFTLPVITSRKKSPSFGARMVQKLIGFFLFQDIRFQSGEILDGRLSATMDDQTIRASKIQAKAGTDQALFLSLALDIQRPSRNMHFTAPNVNIHTGKTFNITDLNLSGTLQSRGMTLQSPDMAIRTMDVVSRFTYTHGPKTLNVDNLEVNCEGIAFVPLKLHIGGLSLMEKTDKPLPLLDINLKAKGIFHLPTNQLDVHQLNLVFADIAKMDGAFQAGLGPKGTLRLQVREASVWPEKGLAFLPLEVRQVLKSMKLEGNVLLKGLLAVARADEKWRWECDLESRLIKNPYAYVDGQAQLKGVVSAVIKAKGRFPDIFFSAEIVGDQNVLSANGLVLKPFKAQLSLSSRYPVIEIRDATVQIPQAKIETGTRDILIEDIRVHIPLGRIDTEKRSVALPEVRFDTAGLKNLIAAVGLQGHKLNLTIQGGKTDLLHAAAAYGLLPSDWDLTVLDAIQIRATGEKDGPWQVQAKLSLEDLIFQNKAGSLMGDKISLMTRIEGVVDLKRSKIIFNAALQADAGEALYDRYYLNLKINPIATSCQGSYHFQKRSLEFSKLKFDLRGIFPLEIQGFLKQGQAKTDADFTVTLPQVPLQPIFHHMLQEPYKTEKPFLANLDTGGNVSAEFKIKGGQNAWQVMGRLGWHGGNLSTGEKDISLRGIQLDLPIWYRTGSTGLEVETLKGRLEVQSATAPLLPEQPLSILLNAGPNRISVESPTIVQVSGGKLRLGAVEINNIFGPDISIHTRLEFDSVKLQPLLSRVWMRPLEGTLTGVLDPVRYEKYAVTSQG</sequence>
<name>A0A8J6NPK9_9BACT</name>
<reference evidence="1 2" key="1">
    <citation type="submission" date="2020-08" db="EMBL/GenBank/DDBJ databases">
        <title>Bridging the membrane lipid divide: bacteria of the FCB group superphylum have the potential to synthesize archaeal ether lipids.</title>
        <authorList>
            <person name="Villanueva L."/>
            <person name="Von Meijenfeldt F.A.B."/>
            <person name="Westbye A.B."/>
            <person name="Yadav S."/>
            <person name="Hopmans E.C."/>
            <person name="Dutilh B.E."/>
            <person name="Sinninghe Damste J.S."/>
        </authorList>
    </citation>
    <scope>NUCLEOTIDE SEQUENCE [LARGE SCALE GENOMIC DNA]</scope>
    <source>
        <strain evidence="1">NIOZ-UU30</strain>
    </source>
</reference>
<proteinExistence type="predicted"/>
<dbReference type="EMBL" id="JACNJH010000189">
    <property type="protein sequence ID" value="MBC8362414.1"/>
    <property type="molecule type" value="Genomic_DNA"/>
</dbReference>
<dbReference type="AlphaFoldDB" id="A0A8J6NPK9"/>
<organism evidence="1 2">
    <name type="scientific">Candidatus Desulfatibia profunda</name>
    <dbReference type="NCBI Taxonomy" id="2841695"/>
    <lineage>
        <taxon>Bacteria</taxon>
        <taxon>Pseudomonadati</taxon>
        <taxon>Thermodesulfobacteriota</taxon>
        <taxon>Desulfobacteria</taxon>
        <taxon>Desulfobacterales</taxon>
        <taxon>Desulfobacterales incertae sedis</taxon>
        <taxon>Candidatus Desulfatibia</taxon>
    </lineage>
</organism>
<comment type="caution">
    <text evidence="1">The sequence shown here is derived from an EMBL/GenBank/DDBJ whole genome shotgun (WGS) entry which is preliminary data.</text>
</comment>
<dbReference type="Proteomes" id="UP000603434">
    <property type="component" value="Unassembled WGS sequence"/>
</dbReference>